<evidence type="ECO:0000256" key="3">
    <source>
        <dbReference type="ARBA" id="ARBA00023125"/>
    </source>
</evidence>
<dbReference type="Gene3D" id="1.10.10.10">
    <property type="entry name" value="Winged helix-like DNA-binding domain superfamily/Winged helix DNA-binding domain"/>
    <property type="match status" value="1"/>
</dbReference>
<evidence type="ECO:0000256" key="1">
    <source>
        <dbReference type="ARBA" id="ARBA00009437"/>
    </source>
</evidence>
<evidence type="ECO:0000256" key="2">
    <source>
        <dbReference type="ARBA" id="ARBA00023015"/>
    </source>
</evidence>
<dbReference type="InterPro" id="IPR036388">
    <property type="entry name" value="WH-like_DNA-bd_sf"/>
</dbReference>
<accession>A0ABZ1IT94</accession>
<dbReference type="Gene3D" id="3.40.190.10">
    <property type="entry name" value="Periplasmic binding protein-like II"/>
    <property type="match status" value="2"/>
</dbReference>
<feature type="domain" description="HTH lysR-type" evidence="5">
    <location>
        <begin position="5"/>
        <end position="63"/>
    </location>
</feature>
<dbReference type="Pfam" id="PF00126">
    <property type="entry name" value="HTH_1"/>
    <property type="match status" value="1"/>
</dbReference>
<gene>
    <name evidence="6" type="ORF">OHU27_03985</name>
</gene>
<dbReference type="PANTHER" id="PTHR30126:SF39">
    <property type="entry name" value="HTH-TYPE TRANSCRIPTIONAL REGULATOR CYSL"/>
    <property type="match status" value="1"/>
</dbReference>
<evidence type="ECO:0000313" key="6">
    <source>
        <dbReference type="EMBL" id="WTO81619.1"/>
    </source>
</evidence>
<sequence>MKDQPDLKLLSTFLAVVEHGSMAAAAAALGYVPSAVSQHVAALERDLGVELLVRRPGSRLILTSAGRALARAAADLFEATARFRDAADGIARREVAELRVGAYPSAVSHLFPGVLSALRPRERGVRVRLIIVETHAGLPRVRSGDLDLLIAYRYLPEDPPVASAELALTSLGHEPLVLVAGPQPGGRPLALEDCLDREWTSGLAHSPDRRLLHRWAGELGIAPEVTLETEDLHSMLAMIRAGLAVGWIPAGLIDASLTEGERGGGGVQRVVLPPGSAPMRREVLAVSRPGTRPPIADELVALLTRALRDVGA</sequence>
<dbReference type="Pfam" id="PF03466">
    <property type="entry name" value="LysR_substrate"/>
    <property type="match status" value="1"/>
</dbReference>
<proteinExistence type="inferred from homology"/>
<name>A0ABZ1IT94_9ACTN</name>
<dbReference type="EMBL" id="CP108125">
    <property type="protein sequence ID" value="WTO81619.1"/>
    <property type="molecule type" value="Genomic_DNA"/>
</dbReference>
<dbReference type="InterPro" id="IPR000847">
    <property type="entry name" value="LysR_HTH_N"/>
</dbReference>
<dbReference type="PANTHER" id="PTHR30126">
    <property type="entry name" value="HTH-TYPE TRANSCRIPTIONAL REGULATOR"/>
    <property type="match status" value="1"/>
</dbReference>
<dbReference type="RefSeq" id="WP_406256584.1">
    <property type="nucleotide sequence ID" value="NZ_CP108125.1"/>
</dbReference>
<protein>
    <submittedName>
        <fullName evidence="6">LysR family transcriptional regulator</fullName>
    </submittedName>
</protein>
<keyword evidence="3" id="KW-0238">DNA-binding</keyword>
<dbReference type="PROSITE" id="PS50931">
    <property type="entry name" value="HTH_LYSR"/>
    <property type="match status" value="1"/>
</dbReference>
<keyword evidence="4" id="KW-0804">Transcription</keyword>
<dbReference type="SUPFAM" id="SSF53850">
    <property type="entry name" value="Periplasmic binding protein-like II"/>
    <property type="match status" value="1"/>
</dbReference>
<organism evidence="6 7">
    <name type="scientific">Streptomyces nigra</name>
    <dbReference type="NCBI Taxonomy" id="1827580"/>
    <lineage>
        <taxon>Bacteria</taxon>
        <taxon>Bacillati</taxon>
        <taxon>Actinomycetota</taxon>
        <taxon>Actinomycetes</taxon>
        <taxon>Kitasatosporales</taxon>
        <taxon>Streptomycetaceae</taxon>
        <taxon>Streptomyces</taxon>
    </lineage>
</organism>
<reference evidence="6 7" key="1">
    <citation type="submission" date="2022-10" db="EMBL/GenBank/DDBJ databases">
        <title>The complete genomes of actinobacterial strains from the NBC collection.</title>
        <authorList>
            <person name="Joergensen T.S."/>
            <person name="Alvarez Arevalo M."/>
            <person name="Sterndorff E.B."/>
            <person name="Faurdal D."/>
            <person name="Vuksanovic O."/>
            <person name="Mourched A.-S."/>
            <person name="Charusanti P."/>
            <person name="Shaw S."/>
            <person name="Blin K."/>
            <person name="Weber T."/>
        </authorList>
    </citation>
    <scope>NUCLEOTIDE SEQUENCE [LARGE SCALE GENOMIC DNA]</scope>
    <source>
        <strain evidence="6 7">NBC_00206</strain>
    </source>
</reference>
<evidence type="ECO:0000313" key="7">
    <source>
        <dbReference type="Proteomes" id="UP001622690"/>
    </source>
</evidence>
<evidence type="ECO:0000256" key="4">
    <source>
        <dbReference type="ARBA" id="ARBA00023163"/>
    </source>
</evidence>
<dbReference type="InterPro" id="IPR005119">
    <property type="entry name" value="LysR_subst-bd"/>
</dbReference>
<evidence type="ECO:0000259" key="5">
    <source>
        <dbReference type="PROSITE" id="PS50931"/>
    </source>
</evidence>
<comment type="similarity">
    <text evidence="1">Belongs to the LysR transcriptional regulatory family.</text>
</comment>
<keyword evidence="2" id="KW-0805">Transcription regulation</keyword>
<keyword evidence="7" id="KW-1185">Reference proteome</keyword>
<dbReference type="Proteomes" id="UP001622690">
    <property type="component" value="Chromosome"/>
</dbReference>
<dbReference type="SUPFAM" id="SSF46785">
    <property type="entry name" value="Winged helix' DNA-binding domain"/>
    <property type="match status" value="1"/>
</dbReference>
<dbReference type="InterPro" id="IPR036390">
    <property type="entry name" value="WH_DNA-bd_sf"/>
</dbReference>